<keyword evidence="2" id="KW-0808">Transferase</keyword>
<keyword evidence="4" id="KW-0418">Kinase</keyword>
<evidence type="ECO:0000256" key="5">
    <source>
        <dbReference type="ARBA" id="ARBA00022840"/>
    </source>
</evidence>
<evidence type="ECO:0000259" key="6">
    <source>
        <dbReference type="Pfam" id="PF00294"/>
    </source>
</evidence>
<evidence type="ECO:0000313" key="7">
    <source>
        <dbReference type="EMBL" id="GAF73077.1"/>
    </source>
</evidence>
<dbReference type="SUPFAM" id="SSF53613">
    <property type="entry name" value="Ribokinase-like"/>
    <property type="match status" value="1"/>
</dbReference>
<dbReference type="Pfam" id="PF00294">
    <property type="entry name" value="PfkB"/>
    <property type="match status" value="1"/>
</dbReference>
<dbReference type="GO" id="GO:0005524">
    <property type="term" value="F:ATP binding"/>
    <property type="evidence" value="ECO:0007669"/>
    <property type="project" value="UniProtKB-KW"/>
</dbReference>
<sequence length="301" mass="32338">MKMRPNIICLGEILVEIIRSEKDTPHGIIGASYKGPFPSGAPAIFIDTAIRMSKSFNLSTGFIGVVGNDEFGEGVLKKLKSDGVDISKIRIDNSRTTGIAFNQYNSDGTRKFIFAAGAAGQTSPDDVDEEYFSNVKALHIMGSSLSISESSRDACYKAIEIAKTLNPQVIISFDPNLRPEMLDIKTIIEISKPVLDKTTILFPSGEEAEILAGIKGEVKACKELIKKGLKLVVLKQGKEGCAIFTSELVDGIKVPGFKVEEIDPTGAGDSFDGAFIVGYLAGWDLKRVGLFANAVGALKVQ</sequence>
<proteinExistence type="inferred from homology"/>
<dbReference type="InterPro" id="IPR011611">
    <property type="entry name" value="PfkB_dom"/>
</dbReference>
<dbReference type="PROSITE" id="PS00584">
    <property type="entry name" value="PFKB_KINASES_2"/>
    <property type="match status" value="1"/>
</dbReference>
<dbReference type="InterPro" id="IPR002173">
    <property type="entry name" value="Carboh/pur_kinase_PfkB_CS"/>
</dbReference>
<evidence type="ECO:0000256" key="4">
    <source>
        <dbReference type="ARBA" id="ARBA00022777"/>
    </source>
</evidence>
<comment type="caution">
    <text evidence="7">The sequence shown here is derived from an EMBL/GenBank/DDBJ whole genome shotgun (WGS) entry which is preliminary data.</text>
</comment>
<keyword evidence="5" id="KW-0067">ATP-binding</keyword>
<reference evidence="7" key="1">
    <citation type="journal article" date="2014" name="Front. Microbiol.">
        <title>High frequency of phylogenetically diverse reductive dehalogenase-homologous genes in deep subseafloor sedimentary metagenomes.</title>
        <authorList>
            <person name="Kawai M."/>
            <person name="Futagami T."/>
            <person name="Toyoda A."/>
            <person name="Takaki Y."/>
            <person name="Nishi S."/>
            <person name="Hori S."/>
            <person name="Arai W."/>
            <person name="Tsubouchi T."/>
            <person name="Morono Y."/>
            <person name="Uchiyama I."/>
            <person name="Ito T."/>
            <person name="Fujiyama A."/>
            <person name="Inagaki F."/>
            <person name="Takami H."/>
        </authorList>
    </citation>
    <scope>NUCLEOTIDE SEQUENCE</scope>
    <source>
        <strain evidence="7">Expedition CK06-06</strain>
    </source>
</reference>
<dbReference type="AlphaFoldDB" id="X0SAZ3"/>
<dbReference type="Gene3D" id="3.40.1190.20">
    <property type="match status" value="1"/>
</dbReference>
<comment type="similarity">
    <text evidence="1">Belongs to the carbohydrate kinase PfkB family.</text>
</comment>
<evidence type="ECO:0000256" key="3">
    <source>
        <dbReference type="ARBA" id="ARBA00022741"/>
    </source>
</evidence>
<feature type="domain" description="Carbohydrate kinase PfkB" evidence="6">
    <location>
        <begin position="38"/>
        <end position="301"/>
    </location>
</feature>
<accession>X0SAZ3</accession>
<evidence type="ECO:0000256" key="2">
    <source>
        <dbReference type="ARBA" id="ARBA00022679"/>
    </source>
</evidence>
<feature type="non-terminal residue" evidence="7">
    <location>
        <position position="301"/>
    </location>
</feature>
<dbReference type="CDD" id="cd01166">
    <property type="entry name" value="KdgK"/>
    <property type="match status" value="1"/>
</dbReference>
<gene>
    <name evidence="7" type="ORF">S01H1_13090</name>
</gene>
<name>X0SAZ3_9ZZZZ</name>
<organism evidence="7">
    <name type="scientific">marine sediment metagenome</name>
    <dbReference type="NCBI Taxonomy" id="412755"/>
    <lineage>
        <taxon>unclassified sequences</taxon>
        <taxon>metagenomes</taxon>
        <taxon>ecological metagenomes</taxon>
    </lineage>
</organism>
<protein>
    <recommendedName>
        <fullName evidence="6">Carbohydrate kinase PfkB domain-containing protein</fullName>
    </recommendedName>
</protein>
<dbReference type="EMBL" id="BARS01006746">
    <property type="protein sequence ID" value="GAF73077.1"/>
    <property type="molecule type" value="Genomic_DNA"/>
</dbReference>
<dbReference type="GO" id="GO:0016301">
    <property type="term" value="F:kinase activity"/>
    <property type="evidence" value="ECO:0007669"/>
    <property type="project" value="UniProtKB-KW"/>
</dbReference>
<dbReference type="PANTHER" id="PTHR43085">
    <property type="entry name" value="HEXOKINASE FAMILY MEMBER"/>
    <property type="match status" value="1"/>
</dbReference>
<evidence type="ECO:0000256" key="1">
    <source>
        <dbReference type="ARBA" id="ARBA00010688"/>
    </source>
</evidence>
<dbReference type="InterPro" id="IPR050306">
    <property type="entry name" value="PfkB_Carbo_kinase"/>
</dbReference>
<dbReference type="PANTHER" id="PTHR43085:SF1">
    <property type="entry name" value="PSEUDOURIDINE KINASE-RELATED"/>
    <property type="match status" value="1"/>
</dbReference>
<keyword evidence="3" id="KW-0547">Nucleotide-binding</keyword>
<dbReference type="InterPro" id="IPR029056">
    <property type="entry name" value="Ribokinase-like"/>
</dbReference>